<dbReference type="InterPro" id="IPR000639">
    <property type="entry name" value="Epox_hydrolase-like"/>
</dbReference>
<comment type="caution">
    <text evidence="4">The sequence shown here is derived from an EMBL/GenBank/DDBJ whole genome shotgun (WGS) entry which is preliminary data.</text>
</comment>
<dbReference type="PRINTS" id="PR00412">
    <property type="entry name" value="EPOXHYDRLASE"/>
</dbReference>
<dbReference type="InterPro" id="IPR000073">
    <property type="entry name" value="AB_hydrolase_1"/>
</dbReference>
<dbReference type="EMBL" id="BPVZ01000071">
    <property type="protein sequence ID" value="GKV26307.1"/>
    <property type="molecule type" value="Genomic_DNA"/>
</dbReference>
<reference evidence="4 5" key="1">
    <citation type="journal article" date="2021" name="Commun. Biol.">
        <title>The genome of Shorea leprosula (Dipterocarpaceae) highlights the ecological relevance of drought in aseasonal tropical rainforests.</title>
        <authorList>
            <person name="Ng K.K.S."/>
            <person name="Kobayashi M.J."/>
            <person name="Fawcett J.A."/>
            <person name="Hatakeyama M."/>
            <person name="Paape T."/>
            <person name="Ng C.H."/>
            <person name="Ang C.C."/>
            <person name="Tnah L.H."/>
            <person name="Lee C.T."/>
            <person name="Nishiyama T."/>
            <person name="Sese J."/>
            <person name="O'Brien M.J."/>
            <person name="Copetti D."/>
            <person name="Mohd Noor M.I."/>
            <person name="Ong R.C."/>
            <person name="Putra M."/>
            <person name="Sireger I.Z."/>
            <person name="Indrioko S."/>
            <person name="Kosugi Y."/>
            <person name="Izuno A."/>
            <person name="Isagi Y."/>
            <person name="Lee S.L."/>
            <person name="Shimizu K.K."/>
        </authorList>
    </citation>
    <scope>NUCLEOTIDE SEQUENCE [LARGE SCALE GENOMIC DNA]</scope>
    <source>
        <strain evidence="4">214</strain>
    </source>
</reference>
<dbReference type="Pfam" id="PF12697">
    <property type="entry name" value="Abhydrolase_6"/>
    <property type="match status" value="1"/>
</dbReference>
<sequence length="150" mass="16331">MHILALASLGYRAVAPDVRGYGDTNLADSVGGYTCFHLGGDLIALLDAIAAVQEKVFVVAHDWGAIVAWYLYSFRPDRIKALEPREIEADFAQIGAEKLTKELVANRVPGPLLFPRGKPFGHPPKRKMSSTTLASLRRQVSLEVSIITGT</sequence>
<evidence type="ECO:0000313" key="5">
    <source>
        <dbReference type="Proteomes" id="UP001054252"/>
    </source>
</evidence>
<name>A0AAV5KNR5_9ROSI</name>
<evidence type="ECO:0000259" key="3">
    <source>
        <dbReference type="Pfam" id="PF12697"/>
    </source>
</evidence>
<dbReference type="GO" id="GO:0016787">
    <property type="term" value="F:hydrolase activity"/>
    <property type="evidence" value="ECO:0007669"/>
    <property type="project" value="UniProtKB-KW"/>
</dbReference>
<organism evidence="4 5">
    <name type="scientific">Rubroshorea leprosula</name>
    <dbReference type="NCBI Taxonomy" id="152421"/>
    <lineage>
        <taxon>Eukaryota</taxon>
        <taxon>Viridiplantae</taxon>
        <taxon>Streptophyta</taxon>
        <taxon>Embryophyta</taxon>
        <taxon>Tracheophyta</taxon>
        <taxon>Spermatophyta</taxon>
        <taxon>Magnoliopsida</taxon>
        <taxon>eudicotyledons</taxon>
        <taxon>Gunneridae</taxon>
        <taxon>Pentapetalae</taxon>
        <taxon>rosids</taxon>
        <taxon>malvids</taxon>
        <taxon>Malvales</taxon>
        <taxon>Dipterocarpaceae</taxon>
        <taxon>Rubroshorea</taxon>
    </lineage>
</organism>
<proteinExistence type="inferred from homology"/>
<dbReference type="AlphaFoldDB" id="A0AAV5KNR5"/>
<dbReference type="SUPFAM" id="SSF53474">
    <property type="entry name" value="alpha/beta-Hydrolases"/>
    <property type="match status" value="1"/>
</dbReference>
<evidence type="ECO:0000313" key="4">
    <source>
        <dbReference type="EMBL" id="GKV26307.1"/>
    </source>
</evidence>
<dbReference type="Gene3D" id="3.40.50.1820">
    <property type="entry name" value="alpha/beta hydrolase"/>
    <property type="match status" value="1"/>
</dbReference>
<feature type="domain" description="AB hydrolase-1" evidence="3">
    <location>
        <begin position="3"/>
        <end position="76"/>
    </location>
</feature>
<protein>
    <recommendedName>
        <fullName evidence="3">AB hydrolase-1 domain-containing protein</fullName>
    </recommendedName>
</protein>
<keyword evidence="5" id="KW-1185">Reference proteome</keyword>
<keyword evidence="1" id="KW-0378">Hydrolase</keyword>
<dbReference type="InterPro" id="IPR029058">
    <property type="entry name" value="AB_hydrolase_fold"/>
</dbReference>
<evidence type="ECO:0000256" key="2">
    <source>
        <dbReference type="ARBA" id="ARBA00038334"/>
    </source>
</evidence>
<dbReference type="Proteomes" id="UP001054252">
    <property type="component" value="Unassembled WGS sequence"/>
</dbReference>
<gene>
    <name evidence="4" type="ORF">SLEP1_g35638</name>
</gene>
<dbReference type="PANTHER" id="PTHR43329">
    <property type="entry name" value="EPOXIDE HYDROLASE"/>
    <property type="match status" value="1"/>
</dbReference>
<accession>A0AAV5KNR5</accession>
<evidence type="ECO:0000256" key="1">
    <source>
        <dbReference type="ARBA" id="ARBA00022801"/>
    </source>
</evidence>
<comment type="similarity">
    <text evidence="2">Belongs to the AB hydrolase superfamily. Epoxide hydrolase family.</text>
</comment>